<dbReference type="WBParaSite" id="ACRNAN_scaffold12497.g30067.t1">
    <property type="protein sequence ID" value="ACRNAN_scaffold12497.g30067.t1"/>
    <property type="gene ID" value="ACRNAN_scaffold12497.g30067"/>
</dbReference>
<evidence type="ECO:0000256" key="1">
    <source>
        <dbReference type="SAM" id="MobiDB-lite"/>
    </source>
</evidence>
<dbReference type="AlphaFoldDB" id="A0A914CNC7"/>
<name>A0A914CNC7_9BILA</name>
<sequence>DFDEHDRHRILGVVLPSGGAEEDKENAQLECKAPLPED</sequence>
<protein>
    <submittedName>
        <fullName evidence="3">Uncharacterized protein</fullName>
    </submittedName>
</protein>
<proteinExistence type="predicted"/>
<organism evidence="2 3">
    <name type="scientific">Acrobeloides nanus</name>
    <dbReference type="NCBI Taxonomy" id="290746"/>
    <lineage>
        <taxon>Eukaryota</taxon>
        <taxon>Metazoa</taxon>
        <taxon>Ecdysozoa</taxon>
        <taxon>Nematoda</taxon>
        <taxon>Chromadorea</taxon>
        <taxon>Rhabditida</taxon>
        <taxon>Tylenchina</taxon>
        <taxon>Cephalobomorpha</taxon>
        <taxon>Cephaloboidea</taxon>
        <taxon>Cephalobidae</taxon>
        <taxon>Acrobeloides</taxon>
    </lineage>
</organism>
<dbReference type="Proteomes" id="UP000887540">
    <property type="component" value="Unplaced"/>
</dbReference>
<keyword evidence="2" id="KW-1185">Reference proteome</keyword>
<accession>A0A914CNC7</accession>
<evidence type="ECO:0000313" key="3">
    <source>
        <dbReference type="WBParaSite" id="ACRNAN_scaffold12497.g30067.t1"/>
    </source>
</evidence>
<evidence type="ECO:0000313" key="2">
    <source>
        <dbReference type="Proteomes" id="UP000887540"/>
    </source>
</evidence>
<reference evidence="3" key="1">
    <citation type="submission" date="2022-11" db="UniProtKB">
        <authorList>
            <consortium name="WormBaseParasite"/>
        </authorList>
    </citation>
    <scope>IDENTIFICATION</scope>
</reference>
<feature type="region of interest" description="Disordered" evidence="1">
    <location>
        <begin position="1"/>
        <end position="38"/>
    </location>
</feature>